<organism evidence="1 2">
    <name type="scientific">Umbra pygmaea</name>
    <name type="common">Eastern mudminnow</name>
    <dbReference type="NCBI Taxonomy" id="75934"/>
    <lineage>
        <taxon>Eukaryota</taxon>
        <taxon>Metazoa</taxon>
        <taxon>Chordata</taxon>
        <taxon>Craniata</taxon>
        <taxon>Vertebrata</taxon>
        <taxon>Euteleostomi</taxon>
        <taxon>Actinopterygii</taxon>
        <taxon>Neopterygii</taxon>
        <taxon>Teleostei</taxon>
        <taxon>Protacanthopterygii</taxon>
        <taxon>Esociformes</taxon>
        <taxon>Umbridae</taxon>
        <taxon>Umbra</taxon>
    </lineage>
</organism>
<sequence length="78" mass="8566">MAAAAIQFDRENGSNVFVITISVKAARFEVIIESEFEKTTRTGLLVVAVSDASGHHSTPRAVTEWLPACQRNRMPVHV</sequence>
<accession>A0ABD0WJ37</accession>
<dbReference type="AlphaFoldDB" id="A0ABD0WJ37"/>
<comment type="caution">
    <text evidence="1">The sequence shown here is derived from an EMBL/GenBank/DDBJ whole genome shotgun (WGS) entry which is preliminary data.</text>
</comment>
<gene>
    <name evidence="1" type="ORF">UPYG_G00200800</name>
</gene>
<evidence type="ECO:0000313" key="2">
    <source>
        <dbReference type="Proteomes" id="UP001557470"/>
    </source>
</evidence>
<evidence type="ECO:0000313" key="1">
    <source>
        <dbReference type="EMBL" id="KAL0973235.1"/>
    </source>
</evidence>
<reference evidence="1 2" key="1">
    <citation type="submission" date="2024-06" db="EMBL/GenBank/DDBJ databases">
        <authorList>
            <person name="Pan Q."/>
            <person name="Wen M."/>
            <person name="Jouanno E."/>
            <person name="Zahm M."/>
            <person name="Klopp C."/>
            <person name="Cabau C."/>
            <person name="Louis A."/>
            <person name="Berthelot C."/>
            <person name="Parey E."/>
            <person name="Roest Crollius H."/>
            <person name="Montfort J."/>
            <person name="Robinson-Rechavi M."/>
            <person name="Bouchez O."/>
            <person name="Lampietro C."/>
            <person name="Lopez Roques C."/>
            <person name="Donnadieu C."/>
            <person name="Postlethwait J."/>
            <person name="Bobe J."/>
            <person name="Verreycken H."/>
            <person name="Guiguen Y."/>
        </authorList>
    </citation>
    <scope>NUCLEOTIDE SEQUENCE [LARGE SCALE GENOMIC DNA]</scope>
    <source>
        <strain evidence="1">Up_M1</strain>
        <tissue evidence="1">Testis</tissue>
    </source>
</reference>
<keyword evidence="2" id="KW-1185">Reference proteome</keyword>
<name>A0ABD0WJ37_UMBPY</name>
<dbReference type="Proteomes" id="UP001557470">
    <property type="component" value="Unassembled WGS sequence"/>
</dbReference>
<dbReference type="EMBL" id="JAGEUA010000006">
    <property type="protein sequence ID" value="KAL0973235.1"/>
    <property type="molecule type" value="Genomic_DNA"/>
</dbReference>
<proteinExistence type="predicted"/>
<protein>
    <submittedName>
        <fullName evidence="1">Uncharacterized protein</fullName>
    </submittedName>
</protein>